<sequence>MCESFFNSVVILFIWGNVTLVCVQCRSVPGTHFPDETKLTGQTELCLKRCGTSFHTDDTGTSSGELSSVQICYDKCLQERGKLISVVDDKNVSISEELTSSFKRIKREIPGSEKSSRDACLMYSPGNFTFLEPKITFREPKDNGSFLGNVSWKPLSSDAFNWTGYRLIYVVGRVSQEKYKCVDFYKNETSYFINSGLPNNTRLRLMASVVSIPFDSSKFEKLDIDCHIPCGEKPTTSGTSIPKTTHPTSPTSEIPGSGKSSKDAHPTSPTSESRRPTIIVLAIIPVTVIICAVSALLIFCYRLQKKASPGQLGSYKDMQFEYDAFVIYSSQDSEWVVKTLIPTLEEKHGLKCCVHYRDFPLGIPFRQNMVDSVYKSKKTVAVVSTHFFNSNYCGSELDYALHRLMEKKDDSLVVVKLDEVNRKKLPRELQKRSYIDFSKSTDKETWERKLVKCLRSTNPRPE</sequence>
<dbReference type="PROSITE" id="PS50104">
    <property type="entry name" value="TIR"/>
    <property type="match status" value="1"/>
</dbReference>
<keyword evidence="4 7" id="KW-1133">Transmembrane helix</keyword>
<dbReference type="EMBL" id="RCHS01000888">
    <property type="protein sequence ID" value="RMX56201.1"/>
    <property type="molecule type" value="Genomic_DNA"/>
</dbReference>
<keyword evidence="11" id="KW-1185">Reference proteome</keyword>
<name>A0A3M6URC8_POCDA</name>
<feature type="signal peptide" evidence="8">
    <location>
        <begin position="1"/>
        <end position="25"/>
    </location>
</feature>
<comment type="caution">
    <text evidence="10">The sequence shown here is derived from an EMBL/GenBank/DDBJ whole genome shotgun (WGS) entry which is preliminary data.</text>
</comment>
<evidence type="ECO:0000256" key="8">
    <source>
        <dbReference type="SAM" id="SignalP"/>
    </source>
</evidence>
<evidence type="ECO:0000313" key="10">
    <source>
        <dbReference type="EMBL" id="RMX56201.1"/>
    </source>
</evidence>
<protein>
    <recommendedName>
        <fullName evidence="9">TIR domain-containing protein</fullName>
    </recommendedName>
</protein>
<dbReference type="Gene3D" id="3.40.50.10140">
    <property type="entry name" value="Toll/interleukin-1 receptor homology (TIR) domain"/>
    <property type="match status" value="1"/>
</dbReference>
<dbReference type="GO" id="GO:0005886">
    <property type="term" value="C:plasma membrane"/>
    <property type="evidence" value="ECO:0007669"/>
    <property type="project" value="TreeGrafter"/>
</dbReference>
<evidence type="ECO:0000259" key="9">
    <source>
        <dbReference type="PROSITE" id="PS50104"/>
    </source>
</evidence>
<keyword evidence="2 7" id="KW-0812">Transmembrane</keyword>
<feature type="transmembrane region" description="Helical" evidence="7">
    <location>
        <begin position="278"/>
        <end position="301"/>
    </location>
</feature>
<dbReference type="Proteomes" id="UP000275408">
    <property type="component" value="Unassembled WGS sequence"/>
</dbReference>
<proteinExistence type="predicted"/>
<comment type="subcellular location">
    <subcellularLocation>
        <location evidence="1">Membrane</location>
    </subcellularLocation>
</comment>
<reference evidence="10 11" key="1">
    <citation type="journal article" date="2018" name="Sci. Rep.">
        <title>Comparative analysis of the Pocillopora damicornis genome highlights role of immune system in coral evolution.</title>
        <authorList>
            <person name="Cunning R."/>
            <person name="Bay R.A."/>
            <person name="Gillette P."/>
            <person name="Baker A.C."/>
            <person name="Traylor-Knowles N."/>
        </authorList>
    </citation>
    <scope>NUCLEOTIDE SEQUENCE [LARGE SCALE GENOMIC DNA]</scope>
    <source>
        <strain evidence="10">RSMAS</strain>
        <tissue evidence="10">Whole animal</tissue>
    </source>
</reference>
<organism evidence="10 11">
    <name type="scientific">Pocillopora damicornis</name>
    <name type="common">Cauliflower coral</name>
    <name type="synonym">Millepora damicornis</name>
    <dbReference type="NCBI Taxonomy" id="46731"/>
    <lineage>
        <taxon>Eukaryota</taxon>
        <taxon>Metazoa</taxon>
        <taxon>Cnidaria</taxon>
        <taxon>Anthozoa</taxon>
        <taxon>Hexacorallia</taxon>
        <taxon>Scleractinia</taxon>
        <taxon>Astrocoeniina</taxon>
        <taxon>Pocilloporidae</taxon>
        <taxon>Pocillopora</taxon>
    </lineage>
</organism>
<evidence type="ECO:0000256" key="7">
    <source>
        <dbReference type="SAM" id="Phobius"/>
    </source>
</evidence>
<dbReference type="STRING" id="46731.A0A3M6URC8"/>
<feature type="domain" description="TIR" evidence="9">
    <location>
        <begin position="320"/>
        <end position="454"/>
    </location>
</feature>
<evidence type="ECO:0000256" key="1">
    <source>
        <dbReference type="ARBA" id="ARBA00004370"/>
    </source>
</evidence>
<dbReference type="SUPFAM" id="SSF52200">
    <property type="entry name" value="Toll/Interleukin receptor TIR domain"/>
    <property type="match status" value="1"/>
</dbReference>
<dbReference type="PANTHER" id="PTHR24365:SF530">
    <property type="entry name" value="MSTPROX-RELATED"/>
    <property type="match status" value="1"/>
</dbReference>
<dbReference type="InterPro" id="IPR000157">
    <property type="entry name" value="TIR_dom"/>
</dbReference>
<accession>A0A3M6URC8</accession>
<evidence type="ECO:0000256" key="5">
    <source>
        <dbReference type="ARBA" id="ARBA00023136"/>
    </source>
</evidence>
<dbReference type="GO" id="GO:0038023">
    <property type="term" value="F:signaling receptor activity"/>
    <property type="evidence" value="ECO:0007669"/>
    <property type="project" value="TreeGrafter"/>
</dbReference>
<dbReference type="Pfam" id="PF13676">
    <property type="entry name" value="TIR_2"/>
    <property type="match status" value="1"/>
</dbReference>
<dbReference type="OrthoDB" id="1421090at2759"/>
<dbReference type="GO" id="GO:0007165">
    <property type="term" value="P:signal transduction"/>
    <property type="evidence" value="ECO:0007669"/>
    <property type="project" value="InterPro"/>
</dbReference>
<dbReference type="PANTHER" id="PTHR24365">
    <property type="entry name" value="TOLL-LIKE RECEPTOR"/>
    <property type="match status" value="1"/>
</dbReference>
<evidence type="ECO:0000256" key="2">
    <source>
        <dbReference type="ARBA" id="ARBA00022692"/>
    </source>
</evidence>
<dbReference type="AlphaFoldDB" id="A0A3M6URC8"/>
<feature type="compositionally biased region" description="Polar residues" evidence="6">
    <location>
        <begin position="234"/>
        <end position="254"/>
    </location>
</feature>
<feature type="chain" id="PRO_5018022723" description="TIR domain-containing protein" evidence="8">
    <location>
        <begin position="26"/>
        <end position="462"/>
    </location>
</feature>
<feature type="region of interest" description="Disordered" evidence="6">
    <location>
        <begin position="233"/>
        <end position="272"/>
    </location>
</feature>
<dbReference type="SMART" id="SM00255">
    <property type="entry name" value="TIR"/>
    <property type="match status" value="1"/>
</dbReference>
<keyword evidence="5 7" id="KW-0472">Membrane</keyword>
<evidence type="ECO:0000256" key="3">
    <source>
        <dbReference type="ARBA" id="ARBA00022729"/>
    </source>
</evidence>
<keyword evidence="3 8" id="KW-0732">Signal</keyword>
<evidence type="ECO:0000256" key="4">
    <source>
        <dbReference type="ARBA" id="ARBA00022989"/>
    </source>
</evidence>
<dbReference type="InterPro" id="IPR035897">
    <property type="entry name" value="Toll_tir_struct_dom_sf"/>
</dbReference>
<gene>
    <name evidence="10" type="ORF">pdam_00015877</name>
</gene>
<evidence type="ECO:0000256" key="6">
    <source>
        <dbReference type="SAM" id="MobiDB-lite"/>
    </source>
</evidence>
<evidence type="ECO:0000313" key="11">
    <source>
        <dbReference type="Proteomes" id="UP000275408"/>
    </source>
</evidence>